<sequence>MRVIDGMHRLTAARLNGADEIEVKFFHGSDAEAFLLAVQTNTAHGLPLTGADRQAATIQIIAAYPELSDRAVAAIAGLSARTVSGIRKRTGAPPSRHRLGRDGRVRPLSTAEGRRTAGQLFANQPQLSLREVAARAGISVSTARDVRMKMSTDGRDEHPATGDVRSSHDHSQTVTALPEMRSPGLDLQSMVDGLRRDPSIRYSERGQGMLRWLALRAITVSQYRQIIDGLPPHITNRLARIAREYAAVWTGFADELDSRNAESG</sequence>
<protein>
    <submittedName>
        <fullName evidence="2">Transposase</fullName>
    </submittedName>
</protein>
<dbReference type="AlphaFoldDB" id="A0A7W9LZP5"/>
<gene>
    <name evidence="2" type="ORF">F4560_001711</name>
</gene>
<feature type="region of interest" description="Disordered" evidence="1">
    <location>
        <begin position="149"/>
        <end position="176"/>
    </location>
</feature>
<dbReference type="Proteomes" id="UP000552097">
    <property type="component" value="Unassembled WGS sequence"/>
</dbReference>
<organism evidence="2 3">
    <name type="scientific">Saccharothrix ecbatanensis</name>
    <dbReference type="NCBI Taxonomy" id="1105145"/>
    <lineage>
        <taxon>Bacteria</taxon>
        <taxon>Bacillati</taxon>
        <taxon>Actinomycetota</taxon>
        <taxon>Actinomycetes</taxon>
        <taxon>Pseudonocardiales</taxon>
        <taxon>Pseudonocardiaceae</taxon>
        <taxon>Saccharothrix</taxon>
    </lineage>
</organism>
<feature type="compositionally biased region" description="Basic and acidic residues" evidence="1">
    <location>
        <begin position="149"/>
        <end position="171"/>
    </location>
</feature>
<accession>A0A7W9LZP5</accession>
<evidence type="ECO:0000313" key="2">
    <source>
        <dbReference type="EMBL" id="MBB5801943.1"/>
    </source>
</evidence>
<comment type="caution">
    <text evidence="2">The sequence shown here is derived from an EMBL/GenBank/DDBJ whole genome shotgun (WGS) entry which is preliminary data.</text>
</comment>
<name>A0A7W9LZP5_9PSEU</name>
<proteinExistence type="predicted"/>
<evidence type="ECO:0000313" key="3">
    <source>
        <dbReference type="Proteomes" id="UP000552097"/>
    </source>
</evidence>
<keyword evidence="3" id="KW-1185">Reference proteome</keyword>
<reference evidence="2 3" key="1">
    <citation type="submission" date="2020-08" db="EMBL/GenBank/DDBJ databases">
        <title>Sequencing the genomes of 1000 actinobacteria strains.</title>
        <authorList>
            <person name="Klenk H.-P."/>
        </authorList>
    </citation>
    <scope>NUCLEOTIDE SEQUENCE [LARGE SCALE GENOMIC DNA]</scope>
    <source>
        <strain evidence="2 3">DSM 45486</strain>
    </source>
</reference>
<evidence type="ECO:0000256" key="1">
    <source>
        <dbReference type="SAM" id="MobiDB-lite"/>
    </source>
</evidence>
<dbReference type="SUPFAM" id="SSF110849">
    <property type="entry name" value="ParB/Sulfiredoxin"/>
    <property type="match status" value="1"/>
</dbReference>
<dbReference type="InterPro" id="IPR036086">
    <property type="entry name" value="ParB/Sulfiredoxin_sf"/>
</dbReference>
<dbReference type="EMBL" id="JACHMO010000001">
    <property type="protein sequence ID" value="MBB5801943.1"/>
    <property type="molecule type" value="Genomic_DNA"/>
</dbReference>